<protein>
    <recommendedName>
        <fullName evidence="4">Transmembrane protein</fullName>
    </recommendedName>
</protein>
<gene>
    <name evidence="2" type="ORF">Q2T52_09595</name>
</gene>
<dbReference type="PROSITE" id="PS51257">
    <property type="entry name" value="PROKAR_LIPOPROTEIN"/>
    <property type="match status" value="1"/>
</dbReference>
<feature type="transmembrane region" description="Helical" evidence="1">
    <location>
        <begin position="68"/>
        <end position="88"/>
    </location>
</feature>
<name>A0ABT8SXJ1_9HYPH</name>
<dbReference type="Proteomes" id="UP001169006">
    <property type="component" value="Unassembled WGS sequence"/>
</dbReference>
<dbReference type="EMBL" id="JAUKWQ010000002">
    <property type="protein sequence ID" value="MDO1582352.1"/>
    <property type="molecule type" value="Genomic_DNA"/>
</dbReference>
<evidence type="ECO:0000313" key="3">
    <source>
        <dbReference type="Proteomes" id="UP001169006"/>
    </source>
</evidence>
<evidence type="ECO:0000313" key="2">
    <source>
        <dbReference type="EMBL" id="MDO1582352.1"/>
    </source>
</evidence>
<evidence type="ECO:0008006" key="4">
    <source>
        <dbReference type="Google" id="ProtNLM"/>
    </source>
</evidence>
<keyword evidence="3" id="KW-1185">Reference proteome</keyword>
<accession>A0ABT8SXJ1</accession>
<organism evidence="2 3">
    <name type="scientific">Rhizobium oryzicola</name>
    <dbReference type="NCBI Taxonomy" id="1232668"/>
    <lineage>
        <taxon>Bacteria</taxon>
        <taxon>Pseudomonadati</taxon>
        <taxon>Pseudomonadota</taxon>
        <taxon>Alphaproteobacteria</taxon>
        <taxon>Hyphomicrobiales</taxon>
        <taxon>Rhizobiaceae</taxon>
        <taxon>Rhizobium/Agrobacterium group</taxon>
        <taxon>Rhizobium</taxon>
    </lineage>
</organism>
<evidence type="ECO:0000256" key="1">
    <source>
        <dbReference type="SAM" id="Phobius"/>
    </source>
</evidence>
<proteinExistence type="predicted"/>
<keyword evidence="1" id="KW-0472">Membrane</keyword>
<reference evidence="2" key="2">
    <citation type="submission" date="2023-07" db="EMBL/GenBank/DDBJ databases">
        <authorList>
            <person name="Sun H."/>
        </authorList>
    </citation>
    <scope>NUCLEOTIDE SEQUENCE</scope>
    <source>
        <strain evidence="2">05753</strain>
    </source>
</reference>
<reference evidence="2" key="1">
    <citation type="journal article" date="2015" name="Int. J. Syst. Evol. Microbiol.">
        <title>Rhizobium oryzicola sp. nov., potential plant-growth-promoting endophytic bacteria isolated from rice roots.</title>
        <authorList>
            <person name="Zhang X.X."/>
            <person name="Gao J.S."/>
            <person name="Cao Y.H."/>
            <person name="Sheirdil R.A."/>
            <person name="Wang X.C."/>
            <person name="Zhang L."/>
        </authorList>
    </citation>
    <scope>NUCLEOTIDE SEQUENCE</scope>
    <source>
        <strain evidence="2">05753</strain>
    </source>
</reference>
<sequence length="105" mass="11435">MFVDDEKASARIRRHRTRSSLWVAATTLAACLITTLVLVNTASAAETATLSQVVTPQLLLQAPTADSRAIFSAIIIVFSIAAAGLWRLSFRPSSKAQQDRLHEQN</sequence>
<dbReference type="RefSeq" id="WP_302076491.1">
    <property type="nucleotide sequence ID" value="NZ_JAUKWQ010000002.1"/>
</dbReference>
<keyword evidence="1" id="KW-1133">Transmembrane helix</keyword>
<comment type="caution">
    <text evidence="2">The sequence shown here is derived from an EMBL/GenBank/DDBJ whole genome shotgun (WGS) entry which is preliminary data.</text>
</comment>
<keyword evidence="1" id="KW-0812">Transmembrane</keyword>